<comment type="caution">
    <text evidence="2">The sequence shown here is derived from an EMBL/GenBank/DDBJ whole genome shotgun (WGS) entry which is preliminary data.</text>
</comment>
<proteinExistence type="predicted"/>
<dbReference type="SUPFAM" id="SSF50346">
    <property type="entry name" value="PRC-barrel domain"/>
    <property type="match status" value="2"/>
</dbReference>
<evidence type="ECO:0000313" key="3">
    <source>
        <dbReference type="Proteomes" id="UP000316882"/>
    </source>
</evidence>
<evidence type="ECO:0000259" key="1">
    <source>
        <dbReference type="Pfam" id="PF05239"/>
    </source>
</evidence>
<organism evidence="2 3">
    <name type="scientific">Brevibacillus parabrevis</name>
    <dbReference type="NCBI Taxonomy" id="54914"/>
    <lineage>
        <taxon>Bacteria</taxon>
        <taxon>Bacillati</taxon>
        <taxon>Bacillota</taxon>
        <taxon>Bacilli</taxon>
        <taxon>Bacillales</taxon>
        <taxon>Paenibacillaceae</taxon>
        <taxon>Brevibacillus</taxon>
    </lineage>
</organism>
<dbReference type="STRING" id="54914.AV540_21535"/>
<gene>
    <name evidence="2" type="ORF">BPA01_14030</name>
</gene>
<dbReference type="Gene3D" id="2.30.30.240">
    <property type="entry name" value="PRC-barrel domain"/>
    <property type="match status" value="2"/>
</dbReference>
<feature type="domain" description="PRC-barrel" evidence="1">
    <location>
        <begin position="95"/>
        <end position="160"/>
    </location>
</feature>
<protein>
    <submittedName>
        <fullName evidence="2">Photosystem reaction center subunit H</fullName>
    </submittedName>
</protein>
<evidence type="ECO:0000313" key="2">
    <source>
        <dbReference type="EMBL" id="GEB31823.1"/>
    </source>
</evidence>
<dbReference type="Proteomes" id="UP000316882">
    <property type="component" value="Unassembled WGS sequence"/>
</dbReference>
<dbReference type="InterPro" id="IPR027275">
    <property type="entry name" value="PRC-brl_dom"/>
</dbReference>
<feature type="domain" description="PRC-barrel" evidence="1">
    <location>
        <begin position="9"/>
        <end position="62"/>
    </location>
</feature>
<accession>A0A4Y3PE47</accession>
<name>A0A4Y3PE47_BREPA</name>
<reference evidence="2 3" key="1">
    <citation type="submission" date="2019-06" db="EMBL/GenBank/DDBJ databases">
        <title>Whole genome shotgun sequence of Brevibacillus parabrevis NBRC 12334.</title>
        <authorList>
            <person name="Hosoyama A."/>
            <person name="Uohara A."/>
            <person name="Ohji S."/>
            <person name="Ichikawa N."/>
        </authorList>
    </citation>
    <scope>NUCLEOTIDE SEQUENCE [LARGE SCALE GENOMIC DNA]</scope>
    <source>
        <strain evidence="2 3">NBRC 12334</strain>
    </source>
</reference>
<keyword evidence="3" id="KW-1185">Reference proteome</keyword>
<dbReference type="AlphaFoldDB" id="A0A4Y3PE47"/>
<dbReference type="Pfam" id="PF05239">
    <property type="entry name" value="PRC"/>
    <property type="match status" value="2"/>
</dbReference>
<sequence length="168" mass="18162">MSHMRKAMDAVGLPVVCLQTGETLGTVRDILCDSTWHVRGVLLSEQGWFHSGTYIPTEQIHAVGESCLTVSGKNAITPLPHLAGFEPVGIVTGKSKLKGKAVITASGELLGRLEDVYFSANWEKLVGYELSNGWFADVTEGRKRLSAPASVIIGEENLIVPDFVRIQA</sequence>
<dbReference type="EMBL" id="BJMH01000005">
    <property type="protein sequence ID" value="GEB31823.1"/>
    <property type="molecule type" value="Genomic_DNA"/>
</dbReference>
<dbReference type="InterPro" id="IPR011033">
    <property type="entry name" value="PRC_barrel-like_sf"/>
</dbReference>